<protein>
    <submittedName>
        <fullName evidence="2">DeSI-like protein</fullName>
    </submittedName>
</protein>
<sequence>MWSLMSSSREPNNGGGNARADLYLNVYDLTPINDYLYWFGFGIFHSGIEVAYIIVFKCSTKLNRFDGIEYLQEDVKGYGSFALHPPLLSLLTPSLESMLEPLQLKSYPGDFHHPEVP</sequence>
<reference evidence="2" key="2">
    <citation type="submission" date="2023-06" db="EMBL/GenBank/DDBJ databases">
        <authorList>
            <person name="Ma L."/>
            <person name="Liu K.-W."/>
            <person name="Li Z."/>
            <person name="Hsiao Y.-Y."/>
            <person name="Qi Y."/>
            <person name="Fu T."/>
            <person name="Tang G."/>
            <person name="Zhang D."/>
            <person name="Sun W.-H."/>
            <person name="Liu D.-K."/>
            <person name="Li Y."/>
            <person name="Chen G.-Z."/>
            <person name="Liu X.-D."/>
            <person name="Liao X.-Y."/>
            <person name="Jiang Y.-T."/>
            <person name="Yu X."/>
            <person name="Hao Y."/>
            <person name="Huang J."/>
            <person name="Zhao X.-W."/>
            <person name="Ke S."/>
            <person name="Chen Y.-Y."/>
            <person name="Wu W.-L."/>
            <person name="Hsu J.-L."/>
            <person name="Lin Y.-F."/>
            <person name="Huang M.-D."/>
            <person name="Li C.-Y."/>
            <person name="Huang L."/>
            <person name="Wang Z.-W."/>
            <person name="Zhao X."/>
            <person name="Zhong W.-Y."/>
            <person name="Peng D.-H."/>
            <person name="Ahmad S."/>
            <person name="Lan S."/>
            <person name="Zhang J.-S."/>
            <person name="Tsai W.-C."/>
            <person name="Van De Peer Y."/>
            <person name="Liu Z.-J."/>
        </authorList>
    </citation>
    <scope>NUCLEOTIDE SEQUENCE</scope>
    <source>
        <strain evidence="2">CP</strain>
        <tissue evidence="2">Leaves</tissue>
    </source>
</reference>
<evidence type="ECO:0000313" key="2">
    <source>
        <dbReference type="EMBL" id="KAK1325969.1"/>
    </source>
</evidence>
<reference evidence="2" key="1">
    <citation type="journal article" date="2023" name="Nat. Commun.">
        <title>Diploid and tetraploid genomes of Acorus and the evolution of monocots.</title>
        <authorList>
            <person name="Ma L."/>
            <person name="Liu K.W."/>
            <person name="Li Z."/>
            <person name="Hsiao Y.Y."/>
            <person name="Qi Y."/>
            <person name="Fu T."/>
            <person name="Tang G.D."/>
            <person name="Zhang D."/>
            <person name="Sun W.H."/>
            <person name="Liu D.K."/>
            <person name="Li Y."/>
            <person name="Chen G.Z."/>
            <person name="Liu X.D."/>
            <person name="Liao X.Y."/>
            <person name="Jiang Y.T."/>
            <person name="Yu X."/>
            <person name="Hao Y."/>
            <person name="Huang J."/>
            <person name="Zhao X.W."/>
            <person name="Ke S."/>
            <person name="Chen Y.Y."/>
            <person name="Wu W.L."/>
            <person name="Hsu J.L."/>
            <person name="Lin Y.F."/>
            <person name="Huang M.D."/>
            <person name="Li C.Y."/>
            <person name="Huang L."/>
            <person name="Wang Z.W."/>
            <person name="Zhao X."/>
            <person name="Zhong W.Y."/>
            <person name="Peng D.H."/>
            <person name="Ahmad S."/>
            <person name="Lan S."/>
            <person name="Zhang J.S."/>
            <person name="Tsai W.C."/>
            <person name="Van de Peer Y."/>
            <person name="Liu Z.J."/>
        </authorList>
    </citation>
    <scope>NUCLEOTIDE SEQUENCE</scope>
    <source>
        <strain evidence="2">CP</strain>
    </source>
</reference>
<comment type="caution">
    <text evidence="2">The sequence shown here is derived from an EMBL/GenBank/DDBJ whole genome shotgun (WGS) entry which is preliminary data.</text>
</comment>
<evidence type="ECO:0000256" key="1">
    <source>
        <dbReference type="SAM" id="Phobius"/>
    </source>
</evidence>
<feature type="transmembrane region" description="Helical" evidence="1">
    <location>
        <begin position="35"/>
        <end position="55"/>
    </location>
</feature>
<keyword evidence="3" id="KW-1185">Reference proteome</keyword>
<evidence type="ECO:0000313" key="3">
    <source>
        <dbReference type="Proteomes" id="UP001180020"/>
    </source>
</evidence>
<dbReference type="Proteomes" id="UP001180020">
    <property type="component" value="Unassembled WGS sequence"/>
</dbReference>
<accession>A0AAV9FJM1</accession>
<keyword evidence="1" id="KW-0472">Membrane</keyword>
<dbReference type="AlphaFoldDB" id="A0AAV9FJM1"/>
<name>A0AAV9FJM1_ACOCL</name>
<keyword evidence="1" id="KW-1133">Transmembrane helix</keyword>
<proteinExistence type="predicted"/>
<organism evidence="2 3">
    <name type="scientific">Acorus calamus</name>
    <name type="common">Sweet flag</name>
    <dbReference type="NCBI Taxonomy" id="4465"/>
    <lineage>
        <taxon>Eukaryota</taxon>
        <taxon>Viridiplantae</taxon>
        <taxon>Streptophyta</taxon>
        <taxon>Embryophyta</taxon>
        <taxon>Tracheophyta</taxon>
        <taxon>Spermatophyta</taxon>
        <taxon>Magnoliopsida</taxon>
        <taxon>Liliopsida</taxon>
        <taxon>Acoraceae</taxon>
        <taxon>Acorus</taxon>
    </lineage>
</organism>
<gene>
    <name evidence="2" type="ORF">QJS10_CPA01g02785</name>
</gene>
<keyword evidence="1" id="KW-0812">Transmembrane</keyword>
<dbReference type="EMBL" id="JAUJYO010000001">
    <property type="protein sequence ID" value="KAK1325969.1"/>
    <property type="molecule type" value="Genomic_DNA"/>
</dbReference>